<evidence type="ECO:0000256" key="1">
    <source>
        <dbReference type="ARBA" id="ARBA00010716"/>
    </source>
</evidence>
<keyword evidence="2 3" id="KW-0378">Hydrolase</keyword>
<dbReference type="STRING" id="1675527.AIOL_004082"/>
<dbReference type="GO" id="GO:0008448">
    <property type="term" value="F:N-acetylglucosamine-6-phosphate deacetylase activity"/>
    <property type="evidence" value="ECO:0007669"/>
    <property type="project" value="UniProtKB-EC"/>
</dbReference>
<dbReference type="Proteomes" id="UP000037178">
    <property type="component" value="Unassembled WGS sequence"/>
</dbReference>
<name>A0A0J9E8X4_9RHOB</name>
<evidence type="ECO:0000313" key="4">
    <source>
        <dbReference type="Proteomes" id="UP000037178"/>
    </source>
</evidence>
<accession>A0A0J9E8X4</accession>
<protein>
    <submittedName>
        <fullName evidence="3">N-acetylglucosamine-6-phosphate deacetylase</fullName>
        <ecNumber evidence="3">3.5.1.25</ecNumber>
    </submittedName>
</protein>
<dbReference type="PANTHER" id="PTHR11113">
    <property type="entry name" value="N-ACETYLGLUCOSAMINE-6-PHOSPHATE DEACETYLASE"/>
    <property type="match status" value="1"/>
</dbReference>
<evidence type="ECO:0000256" key="2">
    <source>
        <dbReference type="ARBA" id="ARBA00022801"/>
    </source>
</evidence>
<dbReference type="AlphaFoldDB" id="A0A0J9E8X4"/>
<organism evidence="3 4">
    <name type="scientific">Candidatus Rhodobacter oscarellae</name>
    <dbReference type="NCBI Taxonomy" id="1675527"/>
    <lineage>
        <taxon>Bacteria</taxon>
        <taxon>Pseudomonadati</taxon>
        <taxon>Pseudomonadota</taxon>
        <taxon>Alphaproteobacteria</taxon>
        <taxon>Rhodobacterales</taxon>
        <taxon>Rhodobacter group</taxon>
        <taxon>Rhodobacter</taxon>
    </lineage>
</organism>
<dbReference type="GO" id="GO:0006046">
    <property type="term" value="P:N-acetylglucosamine catabolic process"/>
    <property type="evidence" value="ECO:0007669"/>
    <property type="project" value="TreeGrafter"/>
</dbReference>
<dbReference type="Gene3D" id="3.20.20.140">
    <property type="entry name" value="Metal-dependent hydrolases"/>
    <property type="match status" value="1"/>
</dbReference>
<dbReference type="SUPFAM" id="SSF51556">
    <property type="entry name" value="Metallo-dependent hydrolases"/>
    <property type="match status" value="1"/>
</dbReference>
<dbReference type="EMBL" id="LFTY01000002">
    <property type="protein sequence ID" value="KMW59101.1"/>
    <property type="molecule type" value="Genomic_DNA"/>
</dbReference>
<dbReference type="PATRIC" id="fig|1675527.3.peg.4279"/>
<reference evidence="3 4" key="1">
    <citation type="submission" date="2015-06" db="EMBL/GenBank/DDBJ databases">
        <title>Draft genome sequence of an Alphaproteobacteria species associated to the Mediterranean sponge Oscarella lobularis.</title>
        <authorList>
            <person name="Jourda C."/>
            <person name="Santini S."/>
            <person name="Claverie J.-M."/>
        </authorList>
    </citation>
    <scope>NUCLEOTIDE SEQUENCE [LARGE SCALE GENOMIC DNA]</scope>
    <source>
        <strain evidence="3">IGS</strain>
    </source>
</reference>
<comment type="similarity">
    <text evidence="1">Belongs to the metallo-dependent hydrolases superfamily. NagA family.</text>
</comment>
<proteinExistence type="inferred from homology"/>
<comment type="caution">
    <text evidence="3">The sequence shown here is derived from an EMBL/GenBank/DDBJ whole genome shotgun (WGS) entry which is preliminary data.</text>
</comment>
<keyword evidence="4" id="KW-1185">Reference proteome</keyword>
<dbReference type="PANTHER" id="PTHR11113:SF14">
    <property type="entry name" value="N-ACETYLGLUCOSAMINE-6-PHOSPHATE DEACETYLASE"/>
    <property type="match status" value="1"/>
</dbReference>
<dbReference type="InterPro" id="IPR032466">
    <property type="entry name" value="Metal_Hydrolase"/>
</dbReference>
<gene>
    <name evidence="3" type="ORF">AIOL_004082</name>
</gene>
<evidence type="ECO:0000313" key="3">
    <source>
        <dbReference type="EMBL" id="KMW59101.1"/>
    </source>
</evidence>
<dbReference type="EC" id="3.5.1.25" evidence="3"/>
<sequence>MNAALCAGATCFPHPFSAMSPIQGCEPGVVGAAIDSAAPTGIICDGIHVADEMIALATRARAVPDRMFLVLDAKPTLGGLEQFELYSPGSSLREGRLPELWANAAS</sequence>